<accession>A0ABT0C968</accession>
<reference evidence="1" key="1">
    <citation type="submission" date="2021-02" db="EMBL/GenBank/DDBJ databases">
        <title>The CRISPR/cas machinery reduction and long-range gene transfer in the hot spring cyanobacterium Synechococcus.</title>
        <authorList>
            <person name="Dvorak P."/>
            <person name="Jahodarova E."/>
            <person name="Hasler P."/>
            <person name="Poulickova A."/>
        </authorList>
    </citation>
    <scope>NUCLEOTIDE SEQUENCE</scope>
    <source>
        <strain evidence="1">Rupite</strain>
    </source>
</reference>
<proteinExistence type="predicted"/>
<evidence type="ECO:0000313" key="2">
    <source>
        <dbReference type="Proteomes" id="UP000830835"/>
    </source>
</evidence>
<keyword evidence="2" id="KW-1185">Reference proteome</keyword>
<sequence>MTLARQALPTLQVLDDYCEAYRPHFPEVRSFEFFKLILLGLLSPMKRKSLPAIARHVGVESHQSLWTWYLQTALTVRAALL</sequence>
<organism evidence="1 2">
    <name type="scientific">Thermostichus vulcanus str. 'Rupite'</name>
    <dbReference type="NCBI Taxonomy" id="2813851"/>
    <lineage>
        <taxon>Bacteria</taxon>
        <taxon>Bacillati</taxon>
        <taxon>Cyanobacteriota</taxon>
        <taxon>Cyanophyceae</taxon>
        <taxon>Thermostichales</taxon>
        <taxon>Thermostichaceae</taxon>
        <taxon>Thermostichus</taxon>
    </lineage>
</organism>
<evidence type="ECO:0008006" key="3">
    <source>
        <dbReference type="Google" id="ProtNLM"/>
    </source>
</evidence>
<dbReference type="Proteomes" id="UP000830835">
    <property type="component" value="Unassembled WGS sequence"/>
</dbReference>
<dbReference type="EMBL" id="JAFIRA010000009">
    <property type="protein sequence ID" value="MCJ2542330.1"/>
    <property type="molecule type" value="Genomic_DNA"/>
</dbReference>
<evidence type="ECO:0000313" key="1">
    <source>
        <dbReference type="EMBL" id="MCJ2542330.1"/>
    </source>
</evidence>
<protein>
    <recommendedName>
        <fullName evidence="3">Transposase</fullName>
    </recommendedName>
</protein>
<comment type="caution">
    <text evidence="1">The sequence shown here is derived from an EMBL/GenBank/DDBJ whole genome shotgun (WGS) entry which is preliminary data.</text>
</comment>
<name>A0ABT0C968_THEVL</name>
<gene>
    <name evidence="1" type="ORF">JX360_05320</name>
</gene>
<dbReference type="RefSeq" id="WP_244349561.1">
    <property type="nucleotide sequence ID" value="NZ_JAFIRA010000009.1"/>
</dbReference>